<keyword evidence="3" id="KW-1185">Reference proteome</keyword>
<reference evidence="2 3" key="1">
    <citation type="submission" date="2016-07" db="EMBL/GenBank/DDBJ databases">
        <title>Pervasive Adenine N6-methylation of Active Genes in Fungi.</title>
        <authorList>
            <consortium name="DOE Joint Genome Institute"/>
            <person name="Mondo S.J."/>
            <person name="Dannebaum R.O."/>
            <person name="Kuo R.C."/>
            <person name="Labutti K."/>
            <person name="Haridas S."/>
            <person name="Kuo A."/>
            <person name="Salamov A."/>
            <person name="Ahrendt S.R."/>
            <person name="Lipzen A."/>
            <person name="Sullivan W."/>
            <person name="Andreopoulos W.B."/>
            <person name="Clum A."/>
            <person name="Lindquist E."/>
            <person name="Daum C."/>
            <person name="Ramamoorthy G.K."/>
            <person name="Gryganskyi A."/>
            <person name="Culley D."/>
            <person name="Magnuson J.K."/>
            <person name="James T.Y."/>
            <person name="O'Malley M.A."/>
            <person name="Stajich J.E."/>
            <person name="Spatafora J.W."/>
            <person name="Visel A."/>
            <person name="Grigoriev I.V."/>
        </authorList>
    </citation>
    <scope>NUCLEOTIDE SEQUENCE [LARGE SCALE GENOMIC DNA]</scope>
    <source>
        <strain evidence="2 3">68-887.2</strain>
    </source>
</reference>
<comment type="caution">
    <text evidence="2">The sequence shown here is derived from an EMBL/GenBank/DDBJ whole genome shotgun (WGS) entry which is preliminary data.</text>
</comment>
<feature type="region of interest" description="Disordered" evidence="1">
    <location>
        <begin position="1"/>
        <end position="27"/>
    </location>
</feature>
<evidence type="ECO:0000313" key="3">
    <source>
        <dbReference type="Proteomes" id="UP000193986"/>
    </source>
</evidence>
<evidence type="ECO:0000313" key="2">
    <source>
        <dbReference type="EMBL" id="ORY35413.1"/>
    </source>
</evidence>
<accession>A0A1Y2BKW8</accession>
<dbReference type="Proteomes" id="UP000193986">
    <property type="component" value="Unassembled WGS sequence"/>
</dbReference>
<organism evidence="2 3">
    <name type="scientific">Naematelia encephala</name>
    <dbReference type="NCBI Taxonomy" id="71784"/>
    <lineage>
        <taxon>Eukaryota</taxon>
        <taxon>Fungi</taxon>
        <taxon>Dikarya</taxon>
        <taxon>Basidiomycota</taxon>
        <taxon>Agaricomycotina</taxon>
        <taxon>Tremellomycetes</taxon>
        <taxon>Tremellales</taxon>
        <taxon>Naemateliaceae</taxon>
        <taxon>Naematelia</taxon>
    </lineage>
</organism>
<dbReference type="EMBL" id="MCFC01000001">
    <property type="protein sequence ID" value="ORY35413.1"/>
    <property type="molecule type" value="Genomic_DNA"/>
</dbReference>
<dbReference type="AlphaFoldDB" id="A0A1Y2BKW8"/>
<protein>
    <submittedName>
        <fullName evidence="2">Uncharacterized protein</fullName>
    </submittedName>
</protein>
<sequence length="170" mass="17612">MLIPGAGVLRKRKHGRSGRRQLGIGVPDLESTTSSSFIDVEPTLPALESTTSIIGDIGPGSTVFPDLSNTLTEENTALIPPLTSISISSLIVGDSSISPTTDSTPQQSFSTLSPLVNGPTSSLVNISSTATSTNTDTDTAGPIIQLEIPTSTSTPSLICKWSSCLSSFVY</sequence>
<gene>
    <name evidence="2" type="ORF">BCR39DRAFT_6421</name>
</gene>
<dbReference type="InParanoid" id="A0A1Y2BKW8"/>
<proteinExistence type="predicted"/>
<name>A0A1Y2BKW8_9TREE</name>
<evidence type="ECO:0000256" key="1">
    <source>
        <dbReference type="SAM" id="MobiDB-lite"/>
    </source>
</evidence>
<feature type="compositionally biased region" description="Basic residues" evidence="1">
    <location>
        <begin position="9"/>
        <end position="19"/>
    </location>
</feature>